<protein>
    <submittedName>
        <fullName evidence="3">Dihydroflavonol-4-reductase</fullName>
        <ecNumber evidence="3">1.1.1.219</ecNumber>
    </submittedName>
</protein>
<dbReference type="EMBL" id="CAIT01000006">
    <property type="protein sequence ID" value="CCH54004.1"/>
    <property type="molecule type" value="Genomic_DNA"/>
</dbReference>
<proteinExistence type="predicted"/>
<dbReference type="SUPFAM" id="SSF51735">
    <property type="entry name" value="NAD(P)-binding Rossmann-fold domains"/>
    <property type="match status" value="1"/>
</dbReference>
<dbReference type="Proteomes" id="UP000009309">
    <property type="component" value="Unassembled WGS sequence"/>
</dbReference>
<gene>
    <name evidence="3" type="ORF">BN8_03142</name>
</gene>
<keyword evidence="3" id="KW-0560">Oxidoreductase</keyword>
<feature type="region of interest" description="Disordered" evidence="1">
    <location>
        <begin position="1"/>
        <end position="23"/>
    </location>
</feature>
<comment type="caution">
    <text evidence="3">The sequence shown here is derived from an EMBL/GenBank/DDBJ whole genome shotgun (WGS) entry which is preliminary data.</text>
</comment>
<evidence type="ECO:0000313" key="3">
    <source>
        <dbReference type="EMBL" id="CCH54004.1"/>
    </source>
</evidence>
<dbReference type="GO" id="GO:0045552">
    <property type="term" value="F:dihydroflavanol 4-reductase activity"/>
    <property type="evidence" value="ECO:0007669"/>
    <property type="project" value="UniProtKB-EC"/>
</dbReference>
<dbReference type="PANTHER" id="PTHR48079:SF6">
    <property type="entry name" value="NAD(P)-BINDING DOMAIN-CONTAINING PROTEIN-RELATED"/>
    <property type="match status" value="1"/>
</dbReference>
<dbReference type="RefSeq" id="WP_009282584.1">
    <property type="nucleotide sequence ID" value="NZ_CAIT01000006.1"/>
</dbReference>
<dbReference type="AlphaFoldDB" id="I2GJC9"/>
<organism evidence="3 4">
    <name type="scientific">Fibrisoma limi BUZ 3</name>
    <dbReference type="NCBI Taxonomy" id="1185876"/>
    <lineage>
        <taxon>Bacteria</taxon>
        <taxon>Pseudomonadati</taxon>
        <taxon>Bacteroidota</taxon>
        <taxon>Cytophagia</taxon>
        <taxon>Cytophagales</taxon>
        <taxon>Spirosomataceae</taxon>
        <taxon>Fibrisoma</taxon>
    </lineage>
</organism>
<reference evidence="3 4" key="1">
    <citation type="journal article" date="2012" name="J. Bacteriol.">
        <title>Genome Sequence of the Filamentous Bacterium Fibrisoma limi BUZ 3T.</title>
        <authorList>
            <person name="Filippini M."/>
            <person name="Qi W."/>
            <person name="Jaenicke S."/>
            <person name="Goesmann A."/>
            <person name="Smits T.H."/>
            <person name="Bagheri H.C."/>
        </authorList>
    </citation>
    <scope>NUCLEOTIDE SEQUENCE [LARGE SCALE GENOMIC DNA]</scope>
    <source>
        <strain evidence="4">BUZ 3T</strain>
    </source>
</reference>
<dbReference type="EC" id="1.1.1.219" evidence="3"/>
<dbReference type="GO" id="GO:0005737">
    <property type="term" value="C:cytoplasm"/>
    <property type="evidence" value="ECO:0007669"/>
    <property type="project" value="TreeGrafter"/>
</dbReference>
<dbReference type="OrthoDB" id="1490291at2"/>
<accession>I2GJC9</accession>
<evidence type="ECO:0000259" key="2">
    <source>
        <dbReference type="Pfam" id="PF01370"/>
    </source>
</evidence>
<dbReference type="Pfam" id="PF01370">
    <property type="entry name" value="Epimerase"/>
    <property type="match status" value="1"/>
</dbReference>
<dbReference type="InterPro" id="IPR036291">
    <property type="entry name" value="NAD(P)-bd_dom_sf"/>
</dbReference>
<evidence type="ECO:0000256" key="1">
    <source>
        <dbReference type="SAM" id="MobiDB-lite"/>
    </source>
</evidence>
<feature type="domain" description="NAD-dependent epimerase/dehydratase" evidence="2">
    <location>
        <begin position="25"/>
        <end position="247"/>
    </location>
</feature>
<sequence length="373" mass="40723">MNAQHTSTLGGTPLGGTPQSTRLSLVTGANGHLGNNLVRHLLAHGERVRASVRNTRNRAPFAGLNCEVVAADITDKASLLRAMEGVDTLYAVGAAFKLWAKDEEKEIYEVNMQGTRNIFEAAAEKGVKKVVYVSSIAALNYTTLPTSESYGFNPDRRNVYYKSKNDAEQLAFELAKQYGLAMVSVLPSAMIGGEAFALNESYNILKAVYDRQVPIETSFTINWVDVKDVAAGCYAAAQRGISGRRYILANEKSMTLRETTALTKGLFPELGLKMPPKVPKALLYTMAFLMEQSSRFTGKAPLLRTSLVSMLYGVPQDFDISQARHELGFSPKLPAEAVRDALFYLRANYARLSGLPGNQSATPRLAVPNLLTT</sequence>
<dbReference type="PANTHER" id="PTHR48079">
    <property type="entry name" value="PROTEIN YEEZ"/>
    <property type="match status" value="1"/>
</dbReference>
<dbReference type="eggNOG" id="COG0451">
    <property type="taxonomic scope" value="Bacteria"/>
</dbReference>
<keyword evidence="4" id="KW-1185">Reference proteome</keyword>
<dbReference type="STRING" id="1185876.BN8_03142"/>
<dbReference type="Gene3D" id="3.40.50.720">
    <property type="entry name" value="NAD(P)-binding Rossmann-like Domain"/>
    <property type="match status" value="1"/>
</dbReference>
<dbReference type="GO" id="GO:0004029">
    <property type="term" value="F:aldehyde dehydrogenase (NAD+) activity"/>
    <property type="evidence" value="ECO:0007669"/>
    <property type="project" value="TreeGrafter"/>
</dbReference>
<dbReference type="InterPro" id="IPR001509">
    <property type="entry name" value="Epimerase_deHydtase"/>
</dbReference>
<name>I2GJC9_9BACT</name>
<feature type="compositionally biased region" description="Low complexity" evidence="1">
    <location>
        <begin position="1"/>
        <end position="21"/>
    </location>
</feature>
<dbReference type="InterPro" id="IPR051783">
    <property type="entry name" value="NAD(P)-dependent_oxidoreduct"/>
</dbReference>
<evidence type="ECO:0000313" key="4">
    <source>
        <dbReference type="Proteomes" id="UP000009309"/>
    </source>
</evidence>